<comment type="similarity">
    <text evidence="2 6">Belongs to the cytochrome P450 family.</text>
</comment>
<organism evidence="7 8">
    <name type="scientific">Didymosphaeria variabile</name>
    <dbReference type="NCBI Taxonomy" id="1932322"/>
    <lineage>
        <taxon>Eukaryota</taxon>
        <taxon>Fungi</taxon>
        <taxon>Dikarya</taxon>
        <taxon>Ascomycota</taxon>
        <taxon>Pezizomycotina</taxon>
        <taxon>Dothideomycetes</taxon>
        <taxon>Pleosporomycetidae</taxon>
        <taxon>Pleosporales</taxon>
        <taxon>Massarineae</taxon>
        <taxon>Didymosphaeriaceae</taxon>
        <taxon>Didymosphaeria</taxon>
    </lineage>
</organism>
<dbReference type="GeneID" id="80914821"/>
<keyword evidence="4 5" id="KW-0408">Iron</keyword>
<dbReference type="RefSeq" id="XP_056067150.1">
    <property type="nucleotide sequence ID" value="XM_056220023.1"/>
</dbReference>
<dbReference type="AlphaFoldDB" id="A0A9W8XD83"/>
<dbReference type="InterPro" id="IPR001128">
    <property type="entry name" value="Cyt_P450"/>
</dbReference>
<dbReference type="PROSITE" id="PS00086">
    <property type="entry name" value="CYTOCHROME_P450"/>
    <property type="match status" value="1"/>
</dbReference>
<evidence type="ECO:0000256" key="5">
    <source>
        <dbReference type="PIRSR" id="PIRSR602401-1"/>
    </source>
</evidence>
<keyword evidence="8" id="KW-1185">Reference proteome</keyword>
<dbReference type="PRINTS" id="PR00463">
    <property type="entry name" value="EP450I"/>
</dbReference>
<dbReference type="CDD" id="cd11062">
    <property type="entry name" value="CYP58-like"/>
    <property type="match status" value="1"/>
</dbReference>
<dbReference type="Gene3D" id="1.10.630.10">
    <property type="entry name" value="Cytochrome P450"/>
    <property type="match status" value="1"/>
</dbReference>
<keyword evidence="3 5" id="KW-0479">Metal-binding</keyword>
<evidence type="ECO:0000256" key="3">
    <source>
        <dbReference type="ARBA" id="ARBA00022723"/>
    </source>
</evidence>
<reference evidence="7" key="1">
    <citation type="submission" date="2022-10" db="EMBL/GenBank/DDBJ databases">
        <title>Tapping the CABI collections for fungal endophytes: first genome assemblies for Collariella, Neodidymelliopsis, Ascochyta clinopodiicola, Didymella pomorum, Didymosphaeria variabile, Neocosmospora piperis and Neocucurbitaria cava.</title>
        <authorList>
            <person name="Hill R."/>
        </authorList>
    </citation>
    <scope>NUCLEOTIDE SEQUENCE</scope>
    <source>
        <strain evidence="7">IMI 356815</strain>
    </source>
</reference>
<evidence type="ECO:0000256" key="2">
    <source>
        <dbReference type="ARBA" id="ARBA00010617"/>
    </source>
</evidence>
<protein>
    <recommendedName>
        <fullName evidence="9">Cytochrome P450</fullName>
    </recommendedName>
</protein>
<accession>A0A9W8XD83</accession>
<evidence type="ECO:0000256" key="4">
    <source>
        <dbReference type="ARBA" id="ARBA00023004"/>
    </source>
</evidence>
<dbReference type="Pfam" id="PF00067">
    <property type="entry name" value="p450"/>
    <property type="match status" value="1"/>
</dbReference>
<evidence type="ECO:0000256" key="6">
    <source>
        <dbReference type="RuleBase" id="RU000461"/>
    </source>
</evidence>
<dbReference type="PANTHER" id="PTHR24305:SF166">
    <property type="entry name" value="CYTOCHROME P450 12A4, MITOCHONDRIAL-RELATED"/>
    <property type="match status" value="1"/>
</dbReference>
<comment type="cofactor">
    <cofactor evidence="1 5">
        <name>heme</name>
        <dbReference type="ChEBI" id="CHEBI:30413"/>
    </cofactor>
</comment>
<dbReference type="EMBL" id="JAPEUX010000008">
    <property type="protein sequence ID" value="KAJ4347350.1"/>
    <property type="molecule type" value="Genomic_DNA"/>
</dbReference>
<dbReference type="PRINTS" id="PR00385">
    <property type="entry name" value="P450"/>
</dbReference>
<dbReference type="OrthoDB" id="3945418at2759"/>
<dbReference type="InterPro" id="IPR036396">
    <property type="entry name" value="Cyt_P450_sf"/>
</dbReference>
<dbReference type="GO" id="GO:0020037">
    <property type="term" value="F:heme binding"/>
    <property type="evidence" value="ECO:0007669"/>
    <property type="project" value="InterPro"/>
</dbReference>
<dbReference type="InterPro" id="IPR017972">
    <property type="entry name" value="Cyt_P450_CS"/>
</dbReference>
<gene>
    <name evidence="7" type="ORF">N0V89_011291</name>
</gene>
<dbReference type="InterPro" id="IPR002401">
    <property type="entry name" value="Cyt_P450_E_grp-I"/>
</dbReference>
<dbReference type="GO" id="GO:0005506">
    <property type="term" value="F:iron ion binding"/>
    <property type="evidence" value="ECO:0007669"/>
    <property type="project" value="InterPro"/>
</dbReference>
<dbReference type="GO" id="GO:0004497">
    <property type="term" value="F:monooxygenase activity"/>
    <property type="evidence" value="ECO:0007669"/>
    <property type="project" value="UniProtKB-KW"/>
</dbReference>
<feature type="binding site" description="axial binding residue" evidence="5">
    <location>
        <position position="414"/>
    </location>
    <ligand>
        <name>heme</name>
        <dbReference type="ChEBI" id="CHEBI:30413"/>
    </ligand>
    <ligandPart>
        <name>Fe</name>
        <dbReference type="ChEBI" id="CHEBI:18248"/>
    </ligandPart>
</feature>
<evidence type="ECO:0008006" key="9">
    <source>
        <dbReference type="Google" id="ProtNLM"/>
    </source>
</evidence>
<evidence type="ECO:0000256" key="1">
    <source>
        <dbReference type="ARBA" id="ARBA00001971"/>
    </source>
</evidence>
<dbReference type="GO" id="GO:0016705">
    <property type="term" value="F:oxidoreductase activity, acting on paired donors, with incorporation or reduction of molecular oxygen"/>
    <property type="evidence" value="ECO:0007669"/>
    <property type="project" value="InterPro"/>
</dbReference>
<dbReference type="PANTHER" id="PTHR24305">
    <property type="entry name" value="CYTOCHROME P450"/>
    <property type="match status" value="1"/>
</dbReference>
<keyword evidence="6" id="KW-0560">Oxidoreductase</keyword>
<evidence type="ECO:0000313" key="7">
    <source>
        <dbReference type="EMBL" id="KAJ4347350.1"/>
    </source>
</evidence>
<keyword evidence="6" id="KW-0503">Monooxygenase</keyword>
<dbReference type="SUPFAM" id="SSF48264">
    <property type="entry name" value="Cytochrome P450"/>
    <property type="match status" value="1"/>
</dbReference>
<proteinExistence type="inferred from homology"/>
<dbReference type="Proteomes" id="UP001140513">
    <property type="component" value="Unassembled WGS sequence"/>
</dbReference>
<sequence>MRALIPLLELAMPLPELFTVPQADVNEGPIVRITPFEVHISDPSYFNELYNMKLKLHKDPWYYSWFDRNGSIFATVNPDLHKLRSAPIKKGLSPASIARIEHVLKEHFSRLMRKIEEHRNEGKPINMTDAYRALAIDIVTDISCPTSMALLDTPDLGHAFHEYVRDYTMFAIWNRQFPIIAPLLNSLPRWLVALQGPTALGIVDSLEAQRQQARDVIKNDGKPISNKTFPVIMNEVYKSTELPPSEKSPQRLFEEITILIGAGGETTSHSLLTITYYVLANPPILSRLQAELREAFTAEQRREVLSYKELENLPYLTAVITEGLRIATPVSGRFPRINKQAPMQYTSHPSPSAPNGNTYILPPNTAISMSIREMHYNAACFPSPHTFDPERFLGSAKIDNMKWFAAFGRGQRSCVGQNLAWAEMYMAIGNLFARWDVRLSAGVGMEDVRMEYECFTPFVKAGREGCCWMLGCRGGEGEERGICASGGIGWRSGTLGKTLGYT</sequence>
<dbReference type="InterPro" id="IPR050121">
    <property type="entry name" value="Cytochrome_P450_monoxygenase"/>
</dbReference>
<comment type="caution">
    <text evidence="7">The sequence shown here is derived from an EMBL/GenBank/DDBJ whole genome shotgun (WGS) entry which is preliminary data.</text>
</comment>
<evidence type="ECO:0000313" key="8">
    <source>
        <dbReference type="Proteomes" id="UP001140513"/>
    </source>
</evidence>
<keyword evidence="5 6" id="KW-0349">Heme</keyword>
<name>A0A9W8XD83_9PLEO</name>